<dbReference type="PROSITE" id="PS50088">
    <property type="entry name" value="ANK_REPEAT"/>
    <property type="match status" value="4"/>
</dbReference>
<evidence type="ECO:0000256" key="1">
    <source>
        <dbReference type="ARBA" id="ARBA00022737"/>
    </source>
</evidence>
<organism evidence="5 6">
    <name type="scientific">Fusarium mexicanum</name>
    <dbReference type="NCBI Taxonomy" id="751941"/>
    <lineage>
        <taxon>Eukaryota</taxon>
        <taxon>Fungi</taxon>
        <taxon>Dikarya</taxon>
        <taxon>Ascomycota</taxon>
        <taxon>Pezizomycotina</taxon>
        <taxon>Sordariomycetes</taxon>
        <taxon>Hypocreomycetidae</taxon>
        <taxon>Hypocreales</taxon>
        <taxon>Nectriaceae</taxon>
        <taxon>Fusarium</taxon>
        <taxon>Fusarium fujikuroi species complex</taxon>
    </lineage>
</organism>
<evidence type="ECO:0000313" key="6">
    <source>
        <dbReference type="Proteomes" id="UP000522262"/>
    </source>
</evidence>
<dbReference type="InterPro" id="IPR056884">
    <property type="entry name" value="NPHP3-like_N"/>
</dbReference>
<feature type="repeat" description="ANK" evidence="2">
    <location>
        <begin position="677"/>
        <end position="709"/>
    </location>
</feature>
<dbReference type="PANTHER" id="PTHR10039:SF14">
    <property type="entry name" value="NACHT DOMAIN-CONTAINING PROTEIN"/>
    <property type="match status" value="1"/>
</dbReference>
<keyword evidence="1" id="KW-0677">Repeat</keyword>
<dbReference type="Gene3D" id="3.40.50.300">
    <property type="entry name" value="P-loop containing nucleotide triphosphate hydrolases"/>
    <property type="match status" value="1"/>
</dbReference>
<dbReference type="InterPro" id="IPR002110">
    <property type="entry name" value="Ankyrin_rpt"/>
</dbReference>
<feature type="repeat" description="ANK" evidence="2">
    <location>
        <begin position="583"/>
        <end position="615"/>
    </location>
</feature>
<evidence type="ECO:0000259" key="4">
    <source>
        <dbReference type="Pfam" id="PF24883"/>
    </source>
</evidence>
<dbReference type="InterPro" id="IPR027417">
    <property type="entry name" value="P-loop_NTPase"/>
</dbReference>
<dbReference type="Pfam" id="PF24883">
    <property type="entry name" value="NPHP3_N"/>
    <property type="match status" value="1"/>
</dbReference>
<feature type="repeat" description="ANK" evidence="2">
    <location>
        <begin position="644"/>
        <end position="676"/>
    </location>
</feature>
<dbReference type="Pfam" id="PF22939">
    <property type="entry name" value="WHD_GPIID"/>
    <property type="match status" value="1"/>
</dbReference>
<dbReference type="EMBL" id="JAAOAM010000350">
    <property type="protein sequence ID" value="KAF5532799.1"/>
    <property type="molecule type" value="Genomic_DNA"/>
</dbReference>
<keyword evidence="6" id="KW-1185">Reference proteome</keyword>
<name>A0A8H5IAQ7_9HYPO</name>
<dbReference type="Pfam" id="PF12796">
    <property type="entry name" value="Ank_2"/>
    <property type="match status" value="2"/>
</dbReference>
<sequence>MATERPDRDFTVLPRHQQNIHGITATNGSYLFAGDVRNISFSQPRQTAPSLEDIIKRCRDALFISHPDADRASIADTKGQRAPGTCEWILENSHCQAWLDKKSPLFWISGGPGTGKTVMSLFLSEQVDKMCRGTNDHLLVYFCRFQYECYNNPVNLLRSLAYQLLDFSTDLSKVKEVSTYLDTPEKAKNALCSLECLWKILVILLSQSDLSTVYCIVDGIDECQSSEMLASKFRDYCRDVDILSVPLHSQNLKCPLDATFIDTDAMDIWNGIKIDRDYEGHVNDDITTFIKWSLEPLQMIHDFDAIRPQIEKTLLIRSEGTFLWVSFATHELLKKKTRLQILETLQDIPAGLYPIYGRMLHQIDSTYHYTTACILKWIAITMRPLTLDELAYATGKDVEEMADMIAICQPLLKITDDRVLFIHQSAKGYLLRDEPDDDPIAETFRIEASKCHGEIAHKCLQVLEQSCLQREGLSRMSFDHDTMAAELQLECDLFKYANLHWTIHARLSPKGAKHLFNFDRPFFKKSSGIRKTWATFNGVLSQRIHMASFLGNVPWLQALREEAGPMSFFGAKRWKRWVNAEVNIATPLEYAVKGGFEDAVRFLLDHGANREINSATMSIMSAFRRGNISELLIKNGVMLGRSKGPRTPLMDAASAGFTSVAQELLNLGADINARNNDDETALVLAAVSGHKEVFHFLLQHGAQFDIVDFRTWLHQMSQTTRSGWSTEVVQTILQCLTDICWSGEDGSRLLILATKFADFEIVQLCLAKGVDVNWKHPNGTTALVQAILQHRNQGPAYIDLVEAMIECRLEDLTGLDTYSLPVVDFLEDQENPRRIAERLAVVAALLDHGADANLCADLEDGLCPPLVAAACLGNNWAVEELLEHGADCNARAKTIGKSEPRNSLFSSLLGRILPQPEVESGIEGGSALIHAAQFGHVSTLRVLLAYGSDTGLVNEHGKTALECAFEKGHQEIEQVLMEHDEALGWVSGQTH</sequence>
<evidence type="ECO:0000259" key="3">
    <source>
        <dbReference type="Pfam" id="PF22939"/>
    </source>
</evidence>
<dbReference type="PROSITE" id="PS50297">
    <property type="entry name" value="ANK_REP_REGION"/>
    <property type="match status" value="4"/>
</dbReference>
<accession>A0A8H5IAQ7</accession>
<dbReference type="InterPro" id="IPR036770">
    <property type="entry name" value="Ankyrin_rpt-contain_sf"/>
</dbReference>
<protein>
    <submittedName>
        <fullName evidence="5">NACHT ankyrin domain-containing protein</fullName>
    </submittedName>
</protein>
<dbReference type="AlphaFoldDB" id="A0A8H5IAQ7"/>
<proteinExistence type="predicted"/>
<feature type="repeat" description="ANK" evidence="2">
    <location>
        <begin position="923"/>
        <end position="955"/>
    </location>
</feature>
<evidence type="ECO:0000256" key="2">
    <source>
        <dbReference type="PROSITE-ProRule" id="PRU00023"/>
    </source>
</evidence>
<reference evidence="5 6" key="1">
    <citation type="submission" date="2020-05" db="EMBL/GenBank/DDBJ databases">
        <title>Identification and distribution of gene clusters putatively required for synthesis of sphingolipid metabolism inhibitors in phylogenetically diverse species of the filamentous fungus Fusarium.</title>
        <authorList>
            <person name="Kim H.-S."/>
            <person name="Busman M."/>
            <person name="Brown D.W."/>
            <person name="Divon H."/>
            <person name="Uhlig S."/>
            <person name="Proctor R.H."/>
        </authorList>
    </citation>
    <scope>NUCLEOTIDE SEQUENCE [LARGE SCALE GENOMIC DNA]</scope>
    <source>
        <strain evidence="5 6">NRRL 53147</strain>
    </source>
</reference>
<dbReference type="PANTHER" id="PTHR10039">
    <property type="entry name" value="AMELOGENIN"/>
    <property type="match status" value="1"/>
</dbReference>
<dbReference type="SMART" id="SM00248">
    <property type="entry name" value="ANK"/>
    <property type="match status" value="8"/>
</dbReference>
<dbReference type="SUPFAM" id="SSF48403">
    <property type="entry name" value="Ankyrin repeat"/>
    <property type="match status" value="1"/>
</dbReference>
<feature type="domain" description="Nephrocystin 3-like N-terminal" evidence="4">
    <location>
        <begin position="84"/>
        <end position="237"/>
    </location>
</feature>
<keyword evidence="2" id="KW-0040">ANK repeat</keyword>
<dbReference type="Pfam" id="PF00023">
    <property type="entry name" value="Ank"/>
    <property type="match status" value="1"/>
</dbReference>
<dbReference type="Proteomes" id="UP000522262">
    <property type="component" value="Unassembled WGS sequence"/>
</dbReference>
<evidence type="ECO:0000313" key="5">
    <source>
        <dbReference type="EMBL" id="KAF5532799.1"/>
    </source>
</evidence>
<comment type="caution">
    <text evidence="5">The sequence shown here is derived from an EMBL/GenBank/DDBJ whole genome shotgun (WGS) entry which is preliminary data.</text>
</comment>
<dbReference type="Gene3D" id="1.25.40.20">
    <property type="entry name" value="Ankyrin repeat-containing domain"/>
    <property type="match status" value="3"/>
</dbReference>
<gene>
    <name evidence="5" type="ORF">FMEXI_12210</name>
</gene>
<feature type="domain" description="GPI inositol-deacylase winged helix" evidence="3">
    <location>
        <begin position="370"/>
        <end position="436"/>
    </location>
</feature>
<dbReference type="InterPro" id="IPR054471">
    <property type="entry name" value="GPIID_WHD"/>
</dbReference>